<organism evidence="4 5">
    <name type="scientific">Acetobacter cibinongensis</name>
    <dbReference type="NCBI Taxonomy" id="146475"/>
    <lineage>
        <taxon>Bacteria</taxon>
        <taxon>Pseudomonadati</taxon>
        <taxon>Pseudomonadota</taxon>
        <taxon>Alphaproteobacteria</taxon>
        <taxon>Acetobacterales</taxon>
        <taxon>Acetobacteraceae</taxon>
        <taxon>Acetobacter</taxon>
    </lineage>
</organism>
<dbReference type="Pfam" id="PF01145">
    <property type="entry name" value="Band_7"/>
    <property type="match status" value="1"/>
</dbReference>
<dbReference type="SMART" id="SM00244">
    <property type="entry name" value="PHB"/>
    <property type="match status" value="1"/>
</dbReference>
<dbReference type="PANTHER" id="PTHR43446">
    <property type="entry name" value="MEMBRANE PROTEIN-RELATED"/>
    <property type="match status" value="1"/>
</dbReference>
<keyword evidence="2" id="KW-1133">Transmembrane helix</keyword>
<dbReference type="Proteomes" id="UP000196086">
    <property type="component" value="Unassembled WGS sequence"/>
</dbReference>
<evidence type="ECO:0000313" key="5">
    <source>
        <dbReference type="Proteomes" id="UP000196086"/>
    </source>
</evidence>
<proteinExistence type="predicted"/>
<feature type="domain" description="Band 7" evidence="3">
    <location>
        <begin position="60"/>
        <end position="237"/>
    </location>
</feature>
<protein>
    <recommendedName>
        <fullName evidence="3">Band 7 domain-containing protein</fullName>
    </recommendedName>
</protein>
<dbReference type="SUPFAM" id="SSF117892">
    <property type="entry name" value="Band 7/SPFH domain"/>
    <property type="match status" value="1"/>
</dbReference>
<feature type="transmembrane region" description="Helical" evidence="2">
    <location>
        <begin position="39"/>
        <end position="59"/>
    </location>
</feature>
<keyword evidence="2" id="KW-0472">Membrane</keyword>
<dbReference type="PROSITE" id="PS51257">
    <property type="entry name" value="PROKAR_LIPOPROTEIN"/>
    <property type="match status" value="1"/>
</dbReference>
<evidence type="ECO:0000259" key="3">
    <source>
        <dbReference type="SMART" id="SM00244"/>
    </source>
</evidence>
<gene>
    <name evidence="4" type="ORF">HK14_07220</name>
</gene>
<keyword evidence="2" id="KW-0812">Transmembrane</keyword>
<dbReference type="EMBL" id="JOMQ01000035">
    <property type="protein sequence ID" value="OUJ01969.1"/>
    <property type="molecule type" value="Genomic_DNA"/>
</dbReference>
<dbReference type="InterPro" id="IPR001107">
    <property type="entry name" value="Band_7"/>
</dbReference>
<name>A0A1Z5YTY2_9PROT</name>
<dbReference type="GO" id="GO:0016020">
    <property type="term" value="C:membrane"/>
    <property type="evidence" value="ECO:0007669"/>
    <property type="project" value="UniProtKB-SubCell"/>
</dbReference>
<comment type="subcellular location">
    <subcellularLocation>
        <location evidence="1">Membrane</location>
        <topology evidence="1">Single-pass membrane protein</topology>
    </subcellularLocation>
</comment>
<accession>A0A1Z5YTY2</accession>
<dbReference type="PANTHER" id="PTHR43446:SF1">
    <property type="entry name" value="BAND 7 DOMAIN-CONTAINING PROTEIN"/>
    <property type="match status" value="1"/>
</dbReference>
<dbReference type="Gene3D" id="3.30.479.30">
    <property type="entry name" value="Band 7 domain"/>
    <property type="match status" value="1"/>
</dbReference>
<reference evidence="4 5" key="1">
    <citation type="submission" date="2014-06" db="EMBL/GenBank/DDBJ databases">
        <authorList>
            <person name="Ju J."/>
            <person name="Zhang J."/>
        </authorList>
    </citation>
    <scope>NUCLEOTIDE SEQUENCE [LARGE SCALE GENOMIC DNA]</scope>
    <source>
        <strain evidence="4 5">DsW_47</strain>
    </source>
</reference>
<comment type="caution">
    <text evidence="4">The sequence shown here is derived from an EMBL/GenBank/DDBJ whole genome shotgun (WGS) entry which is preliminary data.</text>
</comment>
<feature type="transmembrane region" description="Helical" evidence="2">
    <location>
        <begin position="12"/>
        <end position="33"/>
    </location>
</feature>
<evidence type="ECO:0000313" key="4">
    <source>
        <dbReference type="EMBL" id="OUJ01969.1"/>
    </source>
</evidence>
<dbReference type="CDD" id="cd03402">
    <property type="entry name" value="SPFH_like_u2"/>
    <property type="match status" value="1"/>
</dbReference>
<sequence>MVEHTLRPFSAWIALGGCLGLGLVAAFCLTLSAAQFSPAMTALGPVIGFLCLIVAALLLKGLIILQPNQAAVCLFFGSYKGTLTQSGFWWLNPFYSCNKVSLRLKTEECGPLKVNDAIGNPVEIGAVIIWRVSQAARALLDVENYSGYVSAQSETTLRLLASQYPYDPTEQQNAVDHAPEHPIHTGLTLRDGSDTLASLLLKELQQRMAPVGIDVVDARISHLAYAPEIASAMLRKQAASAVISARRIITEGAVAIIDDALSNLESRMGHELPPEQRAAMISNLLVVLIGDREATPTLNTGL</sequence>
<dbReference type="InterPro" id="IPR036013">
    <property type="entry name" value="Band_7/SPFH_dom_sf"/>
</dbReference>
<evidence type="ECO:0000256" key="1">
    <source>
        <dbReference type="ARBA" id="ARBA00004167"/>
    </source>
</evidence>
<evidence type="ECO:0000256" key="2">
    <source>
        <dbReference type="SAM" id="Phobius"/>
    </source>
</evidence>
<dbReference type="AlphaFoldDB" id="A0A1Z5YTY2"/>